<dbReference type="Proteomes" id="UP000549457">
    <property type="component" value="Unassembled WGS sequence"/>
</dbReference>
<dbReference type="RefSeq" id="WP_246399503.1">
    <property type="nucleotide sequence ID" value="NZ_JACHFM010000001.1"/>
</dbReference>
<comment type="subcellular location">
    <subcellularLocation>
        <location evidence="1">Periplasm</location>
    </subcellularLocation>
</comment>
<comment type="caution">
    <text evidence="6">The sequence shown here is derived from an EMBL/GenBank/DDBJ whole genome shotgun (WGS) entry which is preliminary data.</text>
</comment>
<evidence type="ECO:0000256" key="2">
    <source>
        <dbReference type="ARBA" id="ARBA00005695"/>
    </source>
</evidence>
<name>A0A840SM02_9RHOB</name>
<dbReference type="GO" id="GO:0030288">
    <property type="term" value="C:outer membrane-bounded periplasmic space"/>
    <property type="evidence" value="ECO:0007669"/>
    <property type="project" value="TreeGrafter"/>
</dbReference>
<dbReference type="GO" id="GO:0042884">
    <property type="term" value="P:microcin transport"/>
    <property type="evidence" value="ECO:0007669"/>
    <property type="project" value="TreeGrafter"/>
</dbReference>
<evidence type="ECO:0000313" key="6">
    <source>
        <dbReference type="EMBL" id="MBB5220896.1"/>
    </source>
</evidence>
<dbReference type="PANTHER" id="PTHR30290:SF64">
    <property type="entry name" value="ABC TRANSPORTER PERIPLASMIC BINDING PROTEIN"/>
    <property type="match status" value="1"/>
</dbReference>
<accession>A0A840SM02</accession>
<dbReference type="Pfam" id="PF00496">
    <property type="entry name" value="SBP_bac_5"/>
    <property type="match status" value="1"/>
</dbReference>
<dbReference type="SUPFAM" id="SSF53850">
    <property type="entry name" value="Periplasmic binding protein-like II"/>
    <property type="match status" value="1"/>
</dbReference>
<evidence type="ECO:0000256" key="1">
    <source>
        <dbReference type="ARBA" id="ARBA00004418"/>
    </source>
</evidence>
<evidence type="ECO:0000256" key="4">
    <source>
        <dbReference type="SAM" id="SignalP"/>
    </source>
</evidence>
<dbReference type="GO" id="GO:1904680">
    <property type="term" value="F:peptide transmembrane transporter activity"/>
    <property type="evidence" value="ECO:0007669"/>
    <property type="project" value="TreeGrafter"/>
</dbReference>
<keyword evidence="7" id="KW-1185">Reference proteome</keyword>
<feature type="chain" id="PRO_5032478546" evidence="4">
    <location>
        <begin position="21"/>
        <end position="601"/>
    </location>
</feature>
<dbReference type="InterPro" id="IPR039424">
    <property type="entry name" value="SBP_5"/>
</dbReference>
<dbReference type="InterPro" id="IPR000914">
    <property type="entry name" value="SBP_5_dom"/>
</dbReference>
<dbReference type="Gene3D" id="3.10.105.10">
    <property type="entry name" value="Dipeptide-binding Protein, Domain 3"/>
    <property type="match status" value="1"/>
</dbReference>
<gene>
    <name evidence="6" type="ORF">HNP73_000817</name>
</gene>
<dbReference type="PANTHER" id="PTHR30290">
    <property type="entry name" value="PERIPLASMIC BINDING COMPONENT OF ABC TRANSPORTER"/>
    <property type="match status" value="1"/>
</dbReference>
<organism evidence="6 7">
    <name type="scientific">Amaricoccus macauensis</name>
    <dbReference type="NCBI Taxonomy" id="57001"/>
    <lineage>
        <taxon>Bacteria</taxon>
        <taxon>Pseudomonadati</taxon>
        <taxon>Pseudomonadota</taxon>
        <taxon>Alphaproteobacteria</taxon>
        <taxon>Rhodobacterales</taxon>
        <taxon>Paracoccaceae</taxon>
        <taxon>Amaricoccus</taxon>
    </lineage>
</organism>
<dbReference type="EMBL" id="JACHFM010000001">
    <property type="protein sequence ID" value="MBB5220896.1"/>
    <property type="molecule type" value="Genomic_DNA"/>
</dbReference>
<feature type="signal peptide" evidence="4">
    <location>
        <begin position="1"/>
        <end position="20"/>
    </location>
</feature>
<dbReference type="InterPro" id="IPR030678">
    <property type="entry name" value="Peptide/Ni-bd"/>
</dbReference>
<sequence length="601" mass="65944">MRVAALALAAGAAQAGWVMAEPAHGIAMYGAPALPSDFASLPYADPMAPKGGTIVFGEPGSFDSLNPYILKGHAPSGMQGHVFETLMARNWDEPFGLYGLLAESIETPEDRAWVEFVLRPEAKFSDGSPVTVDDVIWSMETLAEKGLPKYSNAWKKVAKVERVGERGVRFTFDAPDAEMPLVIGLRPILKKADWDGVDFAASSLRVPVGSGAYTVGPFEPGRSVTFRRNPDYWGRDLPVNRGVNNFDTIRYEFYLDSSVMFQAFTAGQLSVYRETSAAKWRTDYGFPAAREGEVVKEEIGNERPSGMEGFVFNTRRPIFADWRVRDALLHAFDFEFINQTQTGGALPRRPSYFGNSALAMGSGPAEGRVRELLEPFRADLPPDALDAYGLPVSDGARNRANLRLARAQLEAAGWTVQDGVLKDAAGEPFVFTVMLSTAQAGMLSAGQSEAVANMFAAALRPLGIEMRVQTVDAAQYNLRKNDYDFDMIVNAWNQSLSPGNEQVLYWGRDGVTAPGSRNYAGIDSPAVEALIGDMLATRDPGEFSAAVRALDRVLTTGRYVIPVWYADRAFVAHKADLHHPEHIPVYGDWIGWLPEVWWQAP</sequence>
<dbReference type="Gene3D" id="3.40.190.10">
    <property type="entry name" value="Periplasmic binding protein-like II"/>
    <property type="match status" value="1"/>
</dbReference>
<reference evidence="6 7" key="1">
    <citation type="submission" date="2020-08" db="EMBL/GenBank/DDBJ databases">
        <title>Genomic Encyclopedia of Type Strains, Phase IV (KMG-IV): sequencing the most valuable type-strain genomes for metagenomic binning, comparative biology and taxonomic classification.</title>
        <authorList>
            <person name="Goeker M."/>
        </authorList>
    </citation>
    <scope>NUCLEOTIDE SEQUENCE [LARGE SCALE GENOMIC DNA]</scope>
    <source>
        <strain evidence="6 7">DSM 101730</strain>
    </source>
</reference>
<evidence type="ECO:0000256" key="3">
    <source>
        <dbReference type="ARBA" id="ARBA00022729"/>
    </source>
</evidence>
<dbReference type="GO" id="GO:0043190">
    <property type="term" value="C:ATP-binding cassette (ABC) transporter complex"/>
    <property type="evidence" value="ECO:0007669"/>
    <property type="project" value="InterPro"/>
</dbReference>
<evidence type="ECO:0000313" key="7">
    <source>
        <dbReference type="Proteomes" id="UP000549457"/>
    </source>
</evidence>
<dbReference type="PIRSF" id="PIRSF002741">
    <property type="entry name" value="MppA"/>
    <property type="match status" value="1"/>
</dbReference>
<evidence type="ECO:0000259" key="5">
    <source>
        <dbReference type="Pfam" id="PF00496"/>
    </source>
</evidence>
<dbReference type="CDD" id="cd08497">
    <property type="entry name" value="MbnE-like"/>
    <property type="match status" value="1"/>
</dbReference>
<dbReference type="AlphaFoldDB" id="A0A840SM02"/>
<protein>
    <submittedName>
        <fullName evidence="6">Peptide/nickel transport system substrate-binding protein</fullName>
    </submittedName>
</protein>
<proteinExistence type="inferred from homology"/>
<comment type="similarity">
    <text evidence="2">Belongs to the bacterial solute-binding protein 5 family.</text>
</comment>
<keyword evidence="3 4" id="KW-0732">Signal</keyword>
<feature type="domain" description="Solute-binding protein family 5" evidence="5">
    <location>
        <begin position="97"/>
        <end position="506"/>
    </location>
</feature>
<dbReference type="GO" id="GO:0015833">
    <property type="term" value="P:peptide transport"/>
    <property type="evidence" value="ECO:0007669"/>
    <property type="project" value="TreeGrafter"/>
</dbReference>